<dbReference type="KEGG" id="luo:HHL09_23915"/>
<evidence type="ECO:0000256" key="5">
    <source>
        <dbReference type="SAM" id="Phobius"/>
    </source>
</evidence>
<evidence type="ECO:0000256" key="4">
    <source>
        <dbReference type="ARBA" id="ARBA00023136"/>
    </source>
</evidence>
<evidence type="ECO:0000259" key="6">
    <source>
        <dbReference type="Pfam" id="PF01694"/>
    </source>
</evidence>
<feature type="transmembrane region" description="Helical" evidence="5">
    <location>
        <begin position="172"/>
        <end position="190"/>
    </location>
</feature>
<accession>A0A858RQN9</accession>
<proteinExistence type="predicted"/>
<gene>
    <name evidence="7" type="ORF">HHL09_23915</name>
</gene>
<dbReference type="AlphaFoldDB" id="A0A858RQN9"/>
<dbReference type="EMBL" id="CP051774">
    <property type="protein sequence ID" value="QJE98698.1"/>
    <property type="molecule type" value="Genomic_DNA"/>
</dbReference>
<dbReference type="Gene3D" id="1.20.1540.10">
    <property type="entry name" value="Rhomboid-like"/>
    <property type="match status" value="1"/>
</dbReference>
<dbReference type="SUPFAM" id="SSF144091">
    <property type="entry name" value="Rhomboid-like"/>
    <property type="match status" value="1"/>
</dbReference>
<evidence type="ECO:0000313" key="8">
    <source>
        <dbReference type="Proteomes" id="UP000501812"/>
    </source>
</evidence>
<sequence>MMPSMIDSDFSSPEPEPELVPVGVWPSLGEASEHALVVLAMNLECWILPAQGNYAVLADPAHAGAIRHEYQLYAEEQSERREQVDHPLFPVGLDLLMAWMFTLLGTFLWQLRDESLSDRFCNSSLGVIDGKEWWRPFTSLFLHADAAHLLGNVAIGGLFCIMVAKVIGAWRAWPLILLAGMLANFLNAWLHYPESFLSLGASTATFGALGILVGHSTRLAWRHRSYREFRPLVAPLLAGVMMVSWWGTSGENTDVLGHFLGSACGTVLGWFAVRRM</sequence>
<feature type="transmembrane region" description="Helical" evidence="5">
    <location>
        <begin position="88"/>
        <end position="109"/>
    </location>
</feature>
<dbReference type="InterPro" id="IPR035952">
    <property type="entry name" value="Rhomboid-like_sf"/>
</dbReference>
<reference evidence="7 8" key="1">
    <citation type="submission" date="2020-04" db="EMBL/GenBank/DDBJ databases">
        <title>Luteolibacter sp. G-1-1-1 isolated from soil.</title>
        <authorList>
            <person name="Dahal R.H."/>
        </authorList>
    </citation>
    <scope>NUCLEOTIDE SEQUENCE [LARGE SCALE GENOMIC DNA]</scope>
    <source>
        <strain evidence="7 8">G-1-1-1</strain>
    </source>
</reference>
<keyword evidence="7" id="KW-0378">Hydrolase</keyword>
<name>A0A858RQN9_9BACT</name>
<feature type="transmembrane region" description="Helical" evidence="5">
    <location>
        <begin position="255"/>
        <end position="273"/>
    </location>
</feature>
<evidence type="ECO:0000256" key="2">
    <source>
        <dbReference type="ARBA" id="ARBA00022692"/>
    </source>
</evidence>
<dbReference type="GO" id="GO:0004252">
    <property type="term" value="F:serine-type endopeptidase activity"/>
    <property type="evidence" value="ECO:0007669"/>
    <property type="project" value="InterPro"/>
</dbReference>
<keyword evidence="4 5" id="KW-0472">Membrane</keyword>
<dbReference type="GO" id="GO:0016020">
    <property type="term" value="C:membrane"/>
    <property type="evidence" value="ECO:0007669"/>
    <property type="project" value="UniProtKB-SubCell"/>
</dbReference>
<feature type="transmembrane region" description="Helical" evidence="5">
    <location>
        <begin position="229"/>
        <end position="249"/>
    </location>
</feature>
<feature type="domain" description="Peptidase S54 rhomboid" evidence="6">
    <location>
        <begin position="131"/>
        <end position="274"/>
    </location>
</feature>
<dbReference type="InterPro" id="IPR022764">
    <property type="entry name" value="Peptidase_S54_rhomboid_dom"/>
</dbReference>
<keyword evidence="8" id="KW-1185">Reference proteome</keyword>
<organism evidence="7 8">
    <name type="scientific">Luteolibacter luteus</name>
    <dbReference type="NCBI Taxonomy" id="2728835"/>
    <lineage>
        <taxon>Bacteria</taxon>
        <taxon>Pseudomonadati</taxon>
        <taxon>Verrucomicrobiota</taxon>
        <taxon>Verrucomicrobiia</taxon>
        <taxon>Verrucomicrobiales</taxon>
        <taxon>Verrucomicrobiaceae</taxon>
        <taxon>Luteolibacter</taxon>
    </lineage>
</organism>
<keyword evidence="7" id="KW-0645">Protease</keyword>
<evidence type="ECO:0000313" key="7">
    <source>
        <dbReference type="EMBL" id="QJE98698.1"/>
    </source>
</evidence>
<dbReference type="Pfam" id="PF01694">
    <property type="entry name" value="Rhomboid"/>
    <property type="match status" value="1"/>
</dbReference>
<evidence type="ECO:0000256" key="3">
    <source>
        <dbReference type="ARBA" id="ARBA00022989"/>
    </source>
</evidence>
<dbReference type="RefSeq" id="WP_169457185.1">
    <property type="nucleotide sequence ID" value="NZ_CP051774.1"/>
</dbReference>
<protein>
    <submittedName>
        <fullName evidence="7">Rhomboid family intramembrane serine protease</fullName>
    </submittedName>
</protein>
<dbReference type="PANTHER" id="PTHR43066">
    <property type="entry name" value="RHOMBOID-RELATED PROTEIN"/>
    <property type="match status" value="1"/>
</dbReference>
<dbReference type="PANTHER" id="PTHR43066:SF5">
    <property type="entry name" value="RHOMBOID-LIKE PROTEIN 11, CHLOROPLASTIC-RELATED"/>
    <property type="match status" value="1"/>
</dbReference>
<feature type="transmembrane region" description="Helical" evidence="5">
    <location>
        <begin position="146"/>
        <end position="167"/>
    </location>
</feature>
<evidence type="ECO:0000256" key="1">
    <source>
        <dbReference type="ARBA" id="ARBA00004141"/>
    </source>
</evidence>
<keyword evidence="3 5" id="KW-1133">Transmembrane helix</keyword>
<keyword evidence="2 5" id="KW-0812">Transmembrane</keyword>
<feature type="transmembrane region" description="Helical" evidence="5">
    <location>
        <begin position="196"/>
        <end position="217"/>
    </location>
</feature>
<comment type="subcellular location">
    <subcellularLocation>
        <location evidence="1">Membrane</location>
        <topology evidence="1">Multi-pass membrane protein</topology>
    </subcellularLocation>
</comment>
<dbReference type="GO" id="GO:0006508">
    <property type="term" value="P:proteolysis"/>
    <property type="evidence" value="ECO:0007669"/>
    <property type="project" value="UniProtKB-KW"/>
</dbReference>
<dbReference type="Proteomes" id="UP000501812">
    <property type="component" value="Chromosome"/>
</dbReference>